<dbReference type="Gene3D" id="1.10.10.10">
    <property type="entry name" value="Winged helix-like DNA-binding domain superfamily/Winged helix DNA-binding domain"/>
    <property type="match status" value="1"/>
</dbReference>
<gene>
    <name evidence="1" type="ORF">ABE28_003315</name>
</gene>
<proteinExistence type="predicted"/>
<reference evidence="1 2" key="1">
    <citation type="submission" date="2016-08" db="EMBL/GenBank/DDBJ databases">
        <title>Complete genome sequence of Bacillus muralis G25-68, a strain with toxicity to nematodes.</title>
        <authorList>
            <person name="Zheng Z."/>
        </authorList>
    </citation>
    <scope>NUCLEOTIDE SEQUENCE [LARGE SCALE GENOMIC DNA]</scope>
    <source>
        <strain evidence="1 2">G25-68</strain>
    </source>
</reference>
<sequence>MKKRIDVISNEESYNNLSSFTVIEELNKTVRVYRDVIRVDIKRSDVQSRLIALLELLKRHSCKQLGVSYMCKNTIAAKLEISYKTVQRLMKKLEELGMIRQVPMKRKSDMMQTANAIIIQPVNDEMTGKNPVKMTKKCPAIKTTTSFLKQNIKNNKRKAVTQFSHVDKSLENSLNKANFVAHWVPGLFSNLVGSFYEEAETIQEFWKVIRQCNRVVDYSTNKRAFTRDQEIEIGTKAFKEFAMKVKSGVNMRKGQFAYFNGIVNKLMNDLYFDADFIDN</sequence>
<dbReference type="EMBL" id="CP017080">
    <property type="protein sequence ID" value="AOH53369.1"/>
    <property type="molecule type" value="Genomic_DNA"/>
</dbReference>
<dbReference type="InterPro" id="IPR036390">
    <property type="entry name" value="WH_DNA-bd_sf"/>
</dbReference>
<organism evidence="1 2">
    <name type="scientific">Peribacillus muralis</name>
    <dbReference type="NCBI Taxonomy" id="264697"/>
    <lineage>
        <taxon>Bacteria</taxon>
        <taxon>Bacillati</taxon>
        <taxon>Bacillota</taxon>
        <taxon>Bacilli</taxon>
        <taxon>Bacillales</taxon>
        <taxon>Bacillaceae</taxon>
        <taxon>Peribacillus</taxon>
    </lineage>
</organism>
<evidence type="ECO:0000313" key="2">
    <source>
        <dbReference type="Proteomes" id="UP000077926"/>
    </source>
</evidence>
<accession>A0A1B3XJJ6</accession>
<dbReference type="InterPro" id="IPR036388">
    <property type="entry name" value="WH-like_DNA-bd_sf"/>
</dbReference>
<dbReference type="KEGG" id="bmur:ABE28_003315"/>
<dbReference type="RefSeq" id="WP_064463907.1">
    <property type="nucleotide sequence ID" value="NZ_CP017080.1"/>
</dbReference>
<evidence type="ECO:0000313" key="1">
    <source>
        <dbReference type="EMBL" id="AOH53369.1"/>
    </source>
</evidence>
<keyword evidence="2" id="KW-1185">Reference proteome</keyword>
<dbReference type="OrthoDB" id="2708249at2"/>
<name>A0A1B3XJJ6_9BACI</name>
<dbReference type="SUPFAM" id="SSF46785">
    <property type="entry name" value="Winged helix' DNA-binding domain"/>
    <property type="match status" value="1"/>
</dbReference>
<dbReference type="Proteomes" id="UP000077926">
    <property type="component" value="Chromosome"/>
</dbReference>
<dbReference type="STRING" id="264697.ABE28_003315"/>
<protein>
    <submittedName>
        <fullName evidence="1">Cytosolic protein</fullName>
    </submittedName>
</protein>
<dbReference type="AlphaFoldDB" id="A0A1B3XJJ6"/>